<evidence type="ECO:0000313" key="2">
    <source>
        <dbReference type="EMBL" id="SDZ43216.1"/>
    </source>
</evidence>
<dbReference type="Proteomes" id="UP000183417">
    <property type="component" value="Unassembled WGS sequence"/>
</dbReference>
<reference evidence="2 3" key="1">
    <citation type="submission" date="2016-10" db="EMBL/GenBank/DDBJ databases">
        <authorList>
            <person name="de Groot N.N."/>
        </authorList>
    </citation>
    <scope>NUCLEOTIDE SEQUENCE [LARGE SCALE GENOMIC DNA]</scope>
    <source>
        <strain evidence="2 3">LMG 24775</strain>
    </source>
</reference>
<proteinExistence type="predicted"/>
<sequence length="130" mass="13998">MPDTDMPASVHPAQAVASPPDPETLATDALCHISAALSVLEMHVERSSRAMVIGVRDLLRGYHHKADRAAAEQPVEALASSVLPQMSADLQGLLEIIDRVNDDETDDPILYAVSYLLRAAKRFSDAAPQV</sequence>
<gene>
    <name evidence="2" type="ORF">SAMN05421547_12424</name>
</gene>
<name>A0A1H3SYW4_9BURK</name>
<dbReference type="EMBL" id="FNPE01000024">
    <property type="protein sequence ID" value="SDZ43216.1"/>
    <property type="molecule type" value="Genomic_DNA"/>
</dbReference>
<dbReference type="RefSeq" id="WP_074923363.1">
    <property type="nucleotide sequence ID" value="NZ_CP141274.1"/>
</dbReference>
<protein>
    <submittedName>
        <fullName evidence="2">Uncharacterized protein</fullName>
    </submittedName>
</protein>
<evidence type="ECO:0000313" key="3">
    <source>
        <dbReference type="Proteomes" id="UP000183417"/>
    </source>
</evidence>
<organism evidence="2 3">
    <name type="scientific">Delftia lacustris</name>
    <dbReference type="NCBI Taxonomy" id="558537"/>
    <lineage>
        <taxon>Bacteria</taxon>
        <taxon>Pseudomonadati</taxon>
        <taxon>Pseudomonadota</taxon>
        <taxon>Betaproteobacteria</taxon>
        <taxon>Burkholderiales</taxon>
        <taxon>Comamonadaceae</taxon>
        <taxon>Delftia</taxon>
    </lineage>
</organism>
<feature type="region of interest" description="Disordered" evidence="1">
    <location>
        <begin position="1"/>
        <end position="23"/>
    </location>
</feature>
<accession>A0A1H3SYW4</accession>
<evidence type="ECO:0000256" key="1">
    <source>
        <dbReference type="SAM" id="MobiDB-lite"/>
    </source>
</evidence>
<dbReference type="GeneID" id="94692749"/>
<dbReference type="AlphaFoldDB" id="A0A1H3SYW4"/>